<protein>
    <submittedName>
        <fullName evidence="2">Colanic acid biosynthesis glycosyltransferase WcaL</fullName>
    </submittedName>
</protein>
<dbReference type="Gene3D" id="3.40.50.2000">
    <property type="entry name" value="Glycogen Phosphorylase B"/>
    <property type="match status" value="2"/>
</dbReference>
<dbReference type="InterPro" id="IPR001296">
    <property type="entry name" value="Glyco_trans_1"/>
</dbReference>
<sequence>MATAAWVASRLSGIPFSFCGHAYDLYPPDGALAEKMAAAAFIRTISAANVAHLKAVAPTAAGKIIHIPYGVPLKARPLPPPPPSDTGRILAMGRFVETKGFPYLIEALGLLTHRGRRVHLTLAGDGRQRRCLKRLIRGCNLEDRVHLPGFVRHREVPRLLARADVFVMPSVVRKNGDRDGIPNVILEALLHEVPVVATAVNGIPEVIRAGETGWLVPQRNPQALAAALDQALQDPAAARRLARRGREVVLNRFDSRKNYGRLKDCLEAAALSFRP</sequence>
<dbReference type="SUPFAM" id="SSF53756">
    <property type="entry name" value="UDP-Glycosyltransferase/glycogen phosphorylase"/>
    <property type="match status" value="1"/>
</dbReference>
<dbReference type="AlphaFoldDB" id="A0A7V4G938"/>
<accession>A0A7V4G938</accession>
<dbReference type="PANTHER" id="PTHR12526">
    <property type="entry name" value="GLYCOSYLTRANSFERASE"/>
    <property type="match status" value="1"/>
</dbReference>
<keyword evidence="2" id="KW-0808">Transferase</keyword>
<reference evidence="2" key="1">
    <citation type="journal article" date="2020" name="mSystems">
        <title>Genome- and Community-Level Interaction Insights into Carbon Utilization and Element Cycling Functions of Hydrothermarchaeota in Hydrothermal Sediment.</title>
        <authorList>
            <person name="Zhou Z."/>
            <person name="Liu Y."/>
            <person name="Xu W."/>
            <person name="Pan J."/>
            <person name="Luo Z.H."/>
            <person name="Li M."/>
        </authorList>
    </citation>
    <scope>NUCLEOTIDE SEQUENCE [LARGE SCALE GENOMIC DNA]</scope>
    <source>
        <strain evidence="2">SpSt-548</strain>
    </source>
</reference>
<proteinExistence type="predicted"/>
<feature type="domain" description="Glycosyl transferase family 1" evidence="1">
    <location>
        <begin position="83"/>
        <end position="247"/>
    </location>
</feature>
<dbReference type="CDD" id="cd03801">
    <property type="entry name" value="GT4_PimA-like"/>
    <property type="match status" value="1"/>
</dbReference>
<dbReference type="GO" id="GO:0016757">
    <property type="term" value="F:glycosyltransferase activity"/>
    <property type="evidence" value="ECO:0007669"/>
    <property type="project" value="InterPro"/>
</dbReference>
<name>A0A7V4G938_9BACT</name>
<evidence type="ECO:0000259" key="1">
    <source>
        <dbReference type="Pfam" id="PF00534"/>
    </source>
</evidence>
<dbReference type="Pfam" id="PF00534">
    <property type="entry name" value="Glycos_transf_1"/>
    <property type="match status" value="1"/>
</dbReference>
<gene>
    <name evidence="2" type="ORF">ENT08_08120</name>
</gene>
<evidence type="ECO:0000313" key="2">
    <source>
        <dbReference type="EMBL" id="HGS05682.1"/>
    </source>
</evidence>
<dbReference type="EMBL" id="DSXI01000480">
    <property type="protein sequence ID" value="HGS05682.1"/>
    <property type="molecule type" value="Genomic_DNA"/>
</dbReference>
<organism evidence="2">
    <name type="scientific">Desulfobacca acetoxidans</name>
    <dbReference type="NCBI Taxonomy" id="60893"/>
    <lineage>
        <taxon>Bacteria</taxon>
        <taxon>Pseudomonadati</taxon>
        <taxon>Thermodesulfobacteriota</taxon>
        <taxon>Desulfobaccia</taxon>
        <taxon>Desulfobaccales</taxon>
        <taxon>Desulfobaccaceae</taxon>
        <taxon>Desulfobacca</taxon>
    </lineage>
</organism>
<comment type="caution">
    <text evidence="2">The sequence shown here is derived from an EMBL/GenBank/DDBJ whole genome shotgun (WGS) entry which is preliminary data.</text>
</comment>